<dbReference type="PROSITE" id="PS50013">
    <property type="entry name" value="CHROMO_2"/>
    <property type="match status" value="1"/>
</dbReference>
<dbReference type="InterPro" id="IPR025452">
    <property type="entry name" value="DUF4218"/>
</dbReference>
<dbReference type="InterPro" id="IPR004264">
    <property type="entry name" value="Transposase_23"/>
</dbReference>
<dbReference type="EMBL" id="AC090882">
    <property type="protein sequence ID" value="AAL58216.1"/>
    <property type="molecule type" value="Genomic_DNA"/>
</dbReference>
<protein>
    <submittedName>
        <fullName evidence="3">Transposon protein</fullName>
    </submittedName>
</protein>
<evidence type="ECO:0000256" key="1">
    <source>
        <dbReference type="SAM" id="Coils"/>
    </source>
</evidence>
<dbReference type="Pfam" id="PF13960">
    <property type="entry name" value="DUF4218"/>
    <property type="match status" value="1"/>
</dbReference>
<dbReference type="GO" id="GO:0003676">
    <property type="term" value="F:nucleic acid binding"/>
    <property type="evidence" value="ECO:0007669"/>
    <property type="project" value="InterPro"/>
</dbReference>
<evidence type="ECO:0000259" key="2">
    <source>
        <dbReference type="PROSITE" id="PS50013"/>
    </source>
</evidence>
<dbReference type="InterPro" id="IPR000953">
    <property type="entry name" value="Chromo/chromo_shadow_dom"/>
</dbReference>
<dbReference type="Pfam" id="PF02992">
    <property type="entry name" value="Transposase_21"/>
    <property type="match status" value="1"/>
</dbReference>
<keyword evidence="1" id="KW-0175">Coiled coil</keyword>
<dbReference type="Pfam" id="PF03004">
    <property type="entry name" value="Transposase_24"/>
    <property type="match status" value="1"/>
</dbReference>
<dbReference type="PANTHER" id="PTHR48258">
    <property type="entry name" value="DUF4218 DOMAIN-CONTAINING PROTEIN-RELATED"/>
    <property type="match status" value="1"/>
</dbReference>
<evidence type="ECO:0000313" key="4">
    <source>
        <dbReference type="Proteomes" id="UP000000763"/>
    </source>
</evidence>
<proteinExistence type="predicted"/>
<accession>Q8W331</accession>
<dbReference type="Pfam" id="PF03017">
    <property type="entry name" value="Transposase_23"/>
    <property type="match status" value="1"/>
</dbReference>
<reference evidence="4" key="1">
    <citation type="journal article" date="2005" name="Nature">
        <title>The map-based sequence of the rice genome.</title>
        <authorList>
            <consortium name="International rice genome sequencing project (IRGSP)"/>
            <person name="Matsumoto T."/>
            <person name="Wu J."/>
            <person name="Kanamori H."/>
            <person name="Katayose Y."/>
            <person name="Fujisawa M."/>
            <person name="Namiki N."/>
            <person name="Mizuno H."/>
            <person name="Yamamoto K."/>
            <person name="Antonio B.A."/>
            <person name="Baba T."/>
            <person name="Sakata K."/>
            <person name="Nagamura Y."/>
            <person name="Aoki H."/>
            <person name="Arikawa K."/>
            <person name="Arita K."/>
            <person name="Bito T."/>
            <person name="Chiden Y."/>
            <person name="Fujitsuka N."/>
            <person name="Fukunaka R."/>
            <person name="Hamada M."/>
            <person name="Harada C."/>
            <person name="Hayashi A."/>
            <person name="Hijishita S."/>
            <person name="Honda M."/>
            <person name="Hosokawa S."/>
            <person name="Ichikawa Y."/>
            <person name="Idonuma A."/>
            <person name="Iijima M."/>
            <person name="Ikeda M."/>
            <person name="Ikeno M."/>
            <person name="Ito K."/>
            <person name="Ito S."/>
            <person name="Ito T."/>
            <person name="Ito Y."/>
            <person name="Ito Y."/>
            <person name="Iwabuchi A."/>
            <person name="Kamiya K."/>
            <person name="Karasawa W."/>
            <person name="Kurita K."/>
            <person name="Katagiri S."/>
            <person name="Kikuta A."/>
            <person name="Kobayashi H."/>
            <person name="Kobayashi N."/>
            <person name="Machita K."/>
            <person name="Maehara T."/>
            <person name="Masukawa M."/>
            <person name="Mizubayashi T."/>
            <person name="Mukai Y."/>
            <person name="Nagasaki H."/>
            <person name="Nagata Y."/>
            <person name="Naito S."/>
            <person name="Nakashima M."/>
            <person name="Nakama Y."/>
            <person name="Nakamichi Y."/>
            <person name="Nakamura M."/>
            <person name="Meguro A."/>
            <person name="Negishi M."/>
            <person name="Ohta I."/>
            <person name="Ohta T."/>
            <person name="Okamoto M."/>
            <person name="Ono N."/>
            <person name="Saji S."/>
            <person name="Sakaguchi M."/>
            <person name="Sakai K."/>
            <person name="Shibata M."/>
            <person name="Shimokawa T."/>
            <person name="Song J."/>
            <person name="Takazaki Y."/>
            <person name="Terasawa K."/>
            <person name="Tsugane M."/>
            <person name="Tsuji K."/>
            <person name="Ueda S."/>
            <person name="Waki K."/>
            <person name="Yamagata H."/>
            <person name="Yamamoto M."/>
            <person name="Yamamoto S."/>
            <person name="Yamane H."/>
            <person name="Yoshiki S."/>
            <person name="Yoshihara R."/>
            <person name="Yukawa K."/>
            <person name="Zhong H."/>
            <person name="Yano M."/>
            <person name="Yuan Q."/>
            <person name="Ouyang S."/>
            <person name="Liu J."/>
            <person name="Jones K.M."/>
            <person name="Gansberger K."/>
            <person name="Moffat K."/>
            <person name="Hill J."/>
            <person name="Bera J."/>
            <person name="Fadrosh D."/>
            <person name="Jin S."/>
            <person name="Johri S."/>
            <person name="Kim M."/>
            <person name="Overton L."/>
            <person name="Reardon M."/>
            <person name="Tsitrin T."/>
            <person name="Vuong H."/>
            <person name="Weaver B."/>
            <person name="Ciecko A."/>
            <person name="Tallon L."/>
            <person name="Jackson J."/>
            <person name="Pai G."/>
            <person name="Aken S.V."/>
            <person name="Utterback T."/>
            <person name="Reidmuller S."/>
            <person name="Feldblyum T."/>
            <person name="Hsiao J."/>
            <person name="Zismann V."/>
            <person name="Iobst S."/>
            <person name="de Vazeille A.R."/>
            <person name="Buell C.R."/>
            <person name="Ying K."/>
            <person name="Li Y."/>
            <person name="Lu T."/>
            <person name="Huang Y."/>
            <person name="Zhao Q."/>
            <person name="Feng Q."/>
            <person name="Zhang L."/>
            <person name="Zhu J."/>
            <person name="Weng Q."/>
            <person name="Mu J."/>
            <person name="Lu Y."/>
            <person name="Fan D."/>
            <person name="Liu Y."/>
            <person name="Guan J."/>
            <person name="Zhang Y."/>
            <person name="Yu S."/>
            <person name="Liu X."/>
            <person name="Zhang Y."/>
            <person name="Hong G."/>
            <person name="Han B."/>
            <person name="Choisne N."/>
            <person name="Demange N."/>
            <person name="Orjeda G."/>
            <person name="Samain S."/>
            <person name="Cattolico L."/>
            <person name="Pelletier E."/>
            <person name="Couloux A."/>
            <person name="Segurens B."/>
            <person name="Wincker P."/>
            <person name="D'Hont A."/>
            <person name="Scarpelli C."/>
            <person name="Weissenbach J."/>
            <person name="Salanoubat M."/>
            <person name="Quetier F."/>
            <person name="Yu Y."/>
            <person name="Kim H.R."/>
            <person name="Rambo T."/>
            <person name="Currie J."/>
            <person name="Collura K."/>
            <person name="Luo M."/>
            <person name="Yang T."/>
            <person name="Ammiraju J.S.S."/>
            <person name="Engler F."/>
            <person name="Soderlund C."/>
            <person name="Wing R.A."/>
            <person name="Palmer L.E."/>
            <person name="de la Bastide M."/>
            <person name="Spiegel L."/>
            <person name="Nascimento L."/>
            <person name="Zutavern T."/>
            <person name="O'Shaughnessy A."/>
            <person name="Dike S."/>
            <person name="Dedhia N."/>
            <person name="Preston R."/>
            <person name="Balija V."/>
            <person name="McCombie W.R."/>
            <person name="Chow T."/>
            <person name="Chen H."/>
            <person name="Chung M."/>
            <person name="Chen C."/>
            <person name="Shaw J."/>
            <person name="Wu H."/>
            <person name="Hsiao K."/>
            <person name="Chao Y."/>
            <person name="Chu M."/>
            <person name="Cheng C."/>
            <person name="Hour A."/>
            <person name="Lee P."/>
            <person name="Lin S."/>
            <person name="Lin Y."/>
            <person name="Liou J."/>
            <person name="Liu S."/>
            <person name="Hsing Y."/>
            <person name="Raghuvanshi S."/>
            <person name="Mohanty A."/>
            <person name="Bharti A.K."/>
            <person name="Gaur A."/>
            <person name="Gupta V."/>
            <person name="Kumar D."/>
            <person name="Ravi V."/>
            <person name="Vij S."/>
            <person name="Kapur A."/>
            <person name="Khurana P."/>
            <person name="Khurana P."/>
            <person name="Khurana J.P."/>
            <person name="Tyagi A.K."/>
            <person name="Gaikwad K."/>
            <person name="Singh A."/>
            <person name="Dalal V."/>
            <person name="Srivastava S."/>
            <person name="Dixit A."/>
            <person name="Pal A.K."/>
            <person name="Ghazi I.A."/>
            <person name="Yadav M."/>
            <person name="Pandit A."/>
            <person name="Bhargava A."/>
            <person name="Sureshbabu K."/>
            <person name="Batra K."/>
            <person name="Sharma T.R."/>
            <person name="Mohapatra T."/>
            <person name="Singh N.K."/>
            <person name="Messing J."/>
            <person name="Nelson A.B."/>
            <person name="Fuks G."/>
            <person name="Kavchok S."/>
            <person name="Keizer G."/>
            <person name="Linton E."/>
            <person name="Llaca V."/>
            <person name="Song R."/>
            <person name="Tanyolac B."/>
            <person name="Young S."/>
            <person name="Ho-Il K."/>
            <person name="Hahn J.H."/>
            <person name="Sangsakoo G."/>
            <person name="Vanavichit A."/>
            <person name="de Mattos Luiz.A.T."/>
            <person name="Zimmer P.D."/>
            <person name="Malone G."/>
            <person name="Dellagostin O."/>
            <person name="de Oliveira A.C."/>
            <person name="Bevan M."/>
            <person name="Bancroft I."/>
            <person name="Minx P."/>
            <person name="Cordum H."/>
            <person name="Wilson R."/>
            <person name="Cheng Z."/>
            <person name="Jin W."/>
            <person name="Jiang J."/>
            <person name="Leong S.A."/>
            <person name="Iwama H."/>
            <person name="Gojobori T."/>
            <person name="Itoh T."/>
            <person name="Niimura Y."/>
            <person name="Fujii Y."/>
            <person name="Habara T."/>
            <person name="Sakai H."/>
            <person name="Sato Y."/>
            <person name="Wilson G."/>
            <person name="Kumar K."/>
            <person name="McCouch S."/>
            <person name="Juretic N."/>
            <person name="Hoen D."/>
            <person name="Wright S."/>
            <person name="Bruskiewich R."/>
            <person name="Bureau T."/>
            <person name="Miyao A."/>
            <person name="Hirochika H."/>
            <person name="Nishikawa T."/>
            <person name="Kadowaki K."/>
            <person name="Sugiura M."/>
            <person name="Burr B."/>
            <person name="Sasaki T."/>
        </authorList>
    </citation>
    <scope>NUCLEOTIDE SEQUENCE [LARGE SCALE GENOMIC DNA]</scope>
    <source>
        <strain evidence="4">cv. Nipponbare</strain>
    </source>
</reference>
<feature type="domain" description="Chromo" evidence="2">
    <location>
        <begin position="1408"/>
        <end position="1451"/>
    </location>
</feature>
<dbReference type="InterPro" id="IPR025312">
    <property type="entry name" value="DUF4216"/>
</dbReference>
<dbReference type="Proteomes" id="UP000000763">
    <property type="component" value="Chromosome 3"/>
</dbReference>
<evidence type="ECO:0000313" key="3">
    <source>
        <dbReference type="EMBL" id="AAL58216.1"/>
    </source>
</evidence>
<dbReference type="InterPro" id="IPR036397">
    <property type="entry name" value="RNaseH_sf"/>
</dbReference>
<dbReference type="InterPro" id="IPR016197">
    <property type="entry name" value="Chromo-like_dom_sf"/>
</dbReference>
<sequence length="1451" mass="166732">MESETEGQQFDDMDAMLRNGLGFNDFNAVEGDGDVGEHSEDAEKFYKLAADASQDLYPGSKMSKLQFIIKLLHKRLHRLFMSEKTASDMRWHAEGRTKDGLLRHPADSPAWKNLDQQCPIFGAESRNIRLTLAIDGFNPFGNMSVSHSTWPVVLIPYNPPPWLCMKQHNFILSLLIPGPTQPGNDMDVYFEPLVDELLDLFEQGVKTYDVSRDEWFQLRAAILYTITDLPRLGYVSGHPTSGKFACQHCHLNTCSLYLKKGMKTCYLGHRRFLPQNHSFRFDEKSFDGTKELRDAPVQPSGHDILKETENLNVVFGKAEKKKRKRKDDDNNDGGSTVIWKKRSCFFRLPYWEHLLVRHNLDIMHIEKNVCDNIVNTLLNVDRKSKDNLNSRLDLQSLGIKQDMHPVMQGTKVFLPPTAFSLSAHEKKLFYQVLKDVKFPDGYASNISNKYLLPLAIRRILPENVCVPLIRLSNFFQKMFSPVIRISEMEELEYEIAETICQLEKIFPLSFFDIMLHLPIHLAHEARLAGPVQYRNMFPIERKHREYILSTGIQRTRDIERVHHETFHDWFRTHVQDVMAKGENPSKEIQILAKGPDMHVITYNSYLINGYNFRTKSCDEGKSTQSSGLVVFAETSSFSSVKDINPVIGKVPYYGNITDIIELNYSGRGQVVLFKCDWIKLSRGKGVKKDKYGVTLVNFNHLSNNTNSLADEPFILASQATQVYYVRDPIDQDWYAVRESKSRDFYDMGILECESEKDVYQQKDQVDVMNNSVNIDVDCGNDYLTRNDINGTTIDLAAVSQRGNNGKRKKRNNEVLVQHLPHLAGKFKMNAQKTRQITSNMPSKSVDFQCHDAYFSEEDVQDQSYEENDLRELSEADDMDQSFEANMDSYDGKNVKLKVDYNEHFQPVGPYASKLANVIGNLAKGKFLSLAYEDWTDVPNKDDVWDNVKARSNRGKANRAKMVAVHTIGTRSLANVRHDMEKKKGRKVSRAEVFKVAYTRKDGRPQPAHEVTIIQPRIVEALQLNQKRPAMKVQPRIARELQLNLNKHARKVQPRIVEESQLNHNRHDGMVQPGVARESQVNQNMHVTKGVQKHMARYNNNKPTEIEGANVGTTKHANVKRAALACENVVGRDVFLKRIVRPYNRVARATIQSQDPLEMVGGTMLGRECYKVVIDSLICGDAELFRPHRNLNYIRDAIGHCIAWPSQLVEEVSPQCNGEVTKTGTWDRCLPYAEFSYNNSYQASIQMSPNEAMFGRKCRTPLCWNEVGEALVFGPNILKAAEEQVKLIRERLKTAQNRQKNYADNRRRDLEFEKGDHVYLRVSPLRGMRKFGMSGKLAPRYIGPYLITARRGEVAYQLELPEGLADVHNVFHVSQLKKCLRVPEEQVPLGNIELEKNLTYKERPIKVLEEAERQTRRKTIKFYKIQWSNHSEDEATWEREDLLRAEFPELLP</sequence>
<dbReference type="InterPro" id="IPR004252">
    <property type="entry name" value="Probable_transposase_24"/>
</dbReference>
<organism evidence="3 4">
    <name type="scientific">Oryza sativa subsp. japonica</name>
    <name type="common">Rice</name>
    <dbReference type="NCBI Taxonomy" id="39947"/>
    <lineage>
        <taxon>Eukaryota</taxon>
        <taxon>Viridiplantae</taxon>
        <taxon>Streptophyta</taxon>
        <taxon>Embryophyta</taxon>
        <taxon>Tracheophyta</taxon>
        <taxon>Spermatophyta</taxon>
        <taxon>Magnoliopsida</taxon>
        <taxon>Liliopsida</taxon>
        <taxon>Poales</taxon>
        <taxon>Poaceae</taxon>
        <taxon>BOP clade</taxon>
        <taxon>Oryzoideae</taxon>
        <taxon>Oryzeae</taxon>
        <taxon>Oryzinae</taxon>
        <taxon>Oryza</taxon>
        <taxon>Oryza sativa</taxon>
    </lineage>
</organism>
<dbReference type="PANTHER" id="PTHR48258:SF15">
    <property type="entry name" value="OS02G0543900 PROTEIN"/>
    <property type="match status" value="1"/>
</dbReference>
<gene>
    <name evidence="3" type="primary">OSJNBa0014G15.16</name>
</gene>
<dbReference type="Pfam" id="PF24626">
    <property type="entry name" value="SH3_Tf2-1"/>
    <property type="match status" value="1"/>
</dbReference>
<dbReference type="SUPFAM" id="SSF54160">
    <property type="entry name" value="Chromo domain-like"/>
    <property type="match status" value="1"/>
</dbReference>
<dbReference type="InterPro" id="IPR056924">
    <property type="entry name" value="SH3_Tf2-1"/>
</dbReference>
<feature type="coiled-coil region" evidence="1">
    <location>
        <begin position="1277"/>
        <end position="1304"/>
    </location>
</feature>
<name>Q8W331_ORYSJ</name>
<reference evidence="4" key="2">
    <citation type="journal article" date="2008" name="Nucleic Acids Res.">
        <title>The rice annotation project database (RAP-DB): 2008 update.</title>
        <authorList>
            <consortium name="The rice annotation project (RAP)"/>
        </authorList>
    </citation>
    <scope>GENOME REANNOTATION</scope>
    <source>
        <strain evidence="4">cv. Nipponbare</strain>
    </source>
</reference>
<dbReference type="Pfam" id="PF13952">
    <property type="entry name" value="DUF4216"/>
    <property type="match status" value="1"/>
</dbReference>
<dbReference type="Gene3D" id="3.30.420.10">
    <property type="entry name" value="Ribonuclease H-like superfamily/Ribonuclease H"/>
    <property type="match status" value="1"/>
</dbReference>
<dbReference type="InterPro" id="IPR004242">
    <property type="entry name" value="Transposase_21"/>
</dbReference>